<reference evidence="15 16" key="1">
    <citation type="submission" date="2018-08" db="EMBL/GenBank/DDBJ databases">
        <title>A genome reference for cultivated species of the human gut microbiota.</title>
        <authorList>
            <person name="Zou Y."/>
            <person name="Xue W."/>
            <person name="Luo G."/>
        </authorList>
    </citation>
    <scope>NUCLEOTIDE SEQUENCE [LARGE SCALE GENOMIC DNA]</scope>
    <source>
        <strain evidence="15 16">AF16-14</strain>
    </source>
</reference>
<evidence type="ECO:0000256" key="8">
    <source>
        <dbReference type="ARBA" id="ARBA00038408"/>
    </source>
</evidence>
<proteinExistence type="inferred from homology"/>
<dbReference type="PROSITE" id="PS01096">
    <property type="entry name" value="PPIC_PPIASE_1"/>
    <property type="match status" value="1"/>
</dbReference>
<comment type="caution">
    <text evidence="15">The sequence shown here is derived from an EMBL/GenBank/DDBJ whole genome shotgun (WGS) entry which is preliminary data.</text>
</comment>
<dbReference type="Proteomes" id="UP001212263">
    <property type="component" value="Unassembled WGS sequence"/>
</dbReference>
<comment type="subcellular location">
    <subcellularLocation>
        <location evidence="1">Cell inner membrane</location>
        <topology evidence="1">Single-pass type II membrane protein</topology>
        <orientation evidence="1">Periplasmic side</orientation>
    </subcellularLocation>
</comment>
<evidence type="ECO:0000256" key="6">
    <source>
        <dbReference type="ARBA" id="ARBA00023136"/>
    </source>
</evidence>
<dbReference type="Pfam" id="PF13623">
    <property type="entry name" value="SurA_N_2"/>
    <property type="match status" value="1"/>
</dbReference>
<dbReference type="InterPro" id="IPR046357">
    <property type="entry name" value="PPIase_dom_sf"/>
</dbReference>
<dbReference type="EMBL" id="QRYC01000024">
    <property type="protein sequence ID" value="RGU54903.1"/>
    <property type="molecule type" value="Genomic_DNA"/>
</dbReference>
<dbReference type="PANTHER" id="PTHR47529">
    <property type="entry name" value="PEPTIDYL-PROLYL CIS-TRANS ISOMERASE D"/>
    <property type="match status" value="1"/>
</dbReference>
<organism evidence="15 16">
    <name type="scientific">Odoribacter splanchnicus</name>
    <dbReference type="NCBI Taxonomy" id="28118"/>
    <lineage>
        <taxon>Bacteria</taxon>
        <taxon>Pseudomonadati</taxon>
        <taxon>Bacteroidota</taxon>
        <taxon>Bacteroidia</taxon>
        <taxon>Bacteroidales</taxon>
        <taxon>Odoribacteraceae</taxon>
        <taxon>Odoribacter</taxon>
    </lineage>
</organism>
<evidence type="ECO:0000256" key="12">
    <source>
        <dbReference type="SAM" id="Phobius"/>
    </source>
</evidence>
<dbReference type="InterPro" id="IPR027304">
    <property type="entry name" value="Trigger_fact/SurA_dom_sf"/>
</dbReference>
<evidence type="ECO:0000256" key="2">
    <source>
        <dbReference type="ARBA" id="ARBA00022475"/>
    </source>
</evidence>
<keyword evidence="2" id="KW-1003">Cell membrane</keyword>
<dbReference type="Gene3D" id="3.10.50.40">
    <property type="match status" value="1"/>
</dbReference>
<evidence type="ECO:0000259" key="13">
    <source>
        <dbReference type="PROSITE" id="PS50198"/>
    </source>
</evidence>
<keyword evidence="11" id="KW-0697">Rotamase</keyword>
<accession>A0A412TM94</accession>
<keyword evidence="3" id="KW-0997">Cell inner membrane</keyword>
<gene>
    <name evidence="15" type="ORF">DWW57_14450</name>
    <name evidence="14" type="ORF">PN645_04895</name>
</gene>
<keyword evidence="4 12" id="KW-0812">Transmembrane</keyword>
<evidence type="ECO:0000256" key="5">
    <source>
        <dbReference type="ARBA" id="ARBA00022989"/>
    </source>
</evidence>
<dbReference type="InterPro" id="IPR000297">
    <property type="entry name" value="PPIase_PpiC"/>
</dbReference>
<sequence length="708" mass="78763">MATLQTIRNRGGLLVSIVIGLALIAFIVGDALNSGSRIFNSQRNQIGEIAGEGVSIIDFQNRVSKNEEMIKAMNNVSSLNEEQQTMLRENTWQQMIMEQLMQREYDEIGIDVSGDELYDALLGENMSPALRQLFTNPNTGEIDYAGARDYVKKVISAPNNIPQKAYWLNMEKEVSDSRKMAKYNAIVAKALYITDAQAQEAAANSADKADISYIVKNYSTIEDSTINVSNGEIKEYYNKHQKSFEQPESRKIVYVNFDIEPSGEDFSETEGAVNDLVKEFKESADPLEFVNLSSEKKADRNYFKQDEIANDSMAQFLFNNEKAVFGPYLENNAYKISRVASVKMLPDSVRARHILIAPQNQDYAQAKNIADSLADLLRKGADFEELAKTNSIDQNSAVNGGDLGWFTSRTMVQPFSDSAFFAKKNDIKVVLTQYGAHVLQVTDMAKPVKKIQIATVEKEVSPSAKTTNQIYNDARTFAIEVSNLDNFNKKVEESGLTKRIATIGKNDKTIAGMESAREMIRQAYMAEEVDEVLKTNDGSTIFENGNKFTIAVLTEIDEEGIAPLNKVAGNIKRILIQKKKADLLKKELASAKSGSESLLSIAQKAGLEVKEANEISFNSFQIPGAGIEPKVIAASSITEQGKISEPIEGNQGVYLILVNNRTTEEVTPDMVAQSKQALQQSNMYRANYQAIQAILKNGEIIDQRYKFY</sequence>
<evidence type="ECO:0000256" key="9">
    <source>
        <dbReference type="ARBA" id="ARBA00040743"/>
    </source>
</evidence>
<comment type="similarity">
    <text evidence="8">Belongs to the PpiD chaperone family.</text>
</comment>
<keyword evidence="7" id="KW-0143">Chaperone</keyword>
<dbReference type="SUPFAM" id="SSF109998">
    <property type="entry name" value="Triger factor/SurA peptide-binding domain-like"/>
    <property type="match status" value="1"/>
</dbReference>
<dbReference type="AlphaFoldDB" id="A0A412TM94"/>
<keyword evidence="5 12" id="KW-1133">Transmembrane helix</keyword>
<dbReference type="InterPro" id="IPR052029">
    <property type="entry name" value="PpiD_chaperone"/>
</dbReference>
<evidence type="ECO:0000256" key="11">
    <source>
        <dbReference type="PROSITE-ProRule" id="PRU00278"/>
    </source>
</evidence>
<evidence type="ECO:0000313" key="15">
    <source>
        <dbReference type="EMBL" id="RGU54903.1"/>
    </source>
</evidence>
<name>A0A412TM94_9BACT</name>
<protein>
    <recommendedName>
        <fullName evidence="9">Periplasmic chaperone PpiD</fullName>
    </recommendedName>
    <alternativeName>
        <fullName evidence="10">Periplasmic folding chaperone</fullName>
    </alternativeName>
</protein>
<evidence type="ECO:0000256" key="7">
    <source>
        <dbReference type="ARBA" id="ARBA00023186"/>
    </source>
</evidence>
<evidence type="ECO:0000256" key="1">
    <source>
        <dbReference type="ARBA" id="ARBA00004382"/>
    </source>
</evidence>
<dbReference type="PROSITE" id="PS50198">
    <property type="entry name" value="PPIC_PPIASE_2"/>
    <property type="match status" value="1"/>
</dbReference>
<evidence type="ECO:0000256" key="3">
    <source>
        <dbReference type="ARBA" id="ARBA00022519"/>
    </source>
</evidence>
<dbReference type="InterPro" id="IPR023058">
    <property type="entry name" value="PPIase_PpiC_CS"/>
</dbReference>
<reference evidence="14" key="2">
    <citation type="submission" date="2023-01" db="EMBL/GenBank/DDBJ databases">
        <title>Human gut microbiome strain richness.</title>
        <authorList>
            <person name="Chen-Liaw A."/>
        </authorList>
    </citation>
    <scope>NUCLEOTIDE SEQUENCE</scope>
    <source>
        <strain evidence="14">RTP21484st1_B7_RTP21484_190118</strain>
    </source>
</reference>
<feature type="domain" description="PpiC" evidence="13">
    <location>
        <begin position="346"/>
        <end position="443"/>
    </location>
</feature>
<evidence type="ECO:0000313" key="16">
    <source>
        <dbReference type="Proteomes" id="UP000284243"/>
    </source>
</evidence>
<dbReference type="SUPFAM" id="SSF54534">
    <property type="entry name" value="FKBP-like"/>
    <property type="match status" value="1"/>
</dbReference>
<dbReference type="EMBL" id="JAQMRD010000004">
    <property type="protein sequence ID" value="MDB9222345.1"/>
    <property type="molecule type" value="Genomic_DNA"/>
</dbReference>
<evidence type="ECO:0000313" key="14">
    <source>
        <dbReference type="EMBL" id="MDB9222345.1"/>
    </source>
</evidence>
<dbReference type="Proteomes" id="UP000284243">
    <property type="component" value="Unassembled WGS sequence"/>
</dbReference>
<keyword evidence="6 12" id="KW-0472">Membrane</keyword>
<evidence type="ECO:0000256" key="10">
    <source>
        <dbReference type="ARBA" id="ARBA00042775"/>
    </source>
</evidence>
<dbReference type="PANTHER" id="PTHR47529:SF1">
    <property type="entry name" value="PERIPLASMIC CHAPERONE PPID"/>
    <property type="match status" value="1"/>
</dbReference>
<evidence type="ECO:0000256" key="4">
    <source>
        <dbReference type="ARBA" id="ARBA00022692"/>
    </source>
</evidence>
<dbReference type="Pfam" id="PF13616">
    <property type="entry name" value="Rotamase_3"/>
    <property type="match status" value="1"/>
</dbReference>
<keyword evidence="11 15" id="KW-0413">Isomerase</keyword>
<dbReference type="GO" id="GO:0005886">
    <property type="term" value="C:plasma membrane"/>
    <property type="evidence" value="ECO:0007669"/>
    <property type="project" value="UniProtKB-SubCell"/>
</dbReference>
<dbReference type="RefSeq" id="WP_022160763.1">
    <property type="nucleotide sequence ID" value="NZ_CABJFF010000001.1"/>
</dbReference>
<dbReference type="GO" id="GO:0003755">
    <property type="term" value="F:peptidyl-prolyl cis-trans isomerase activity"/>
    <property type="evidence" value="ECO:0007669"/>
    <property type="project" value="UniProtKB-KW"/>
</dbReference>
<feature type="transmembrane region" description="Helical" evidence="12">
    <location>
        <begin position="12"/>
        <end position="32"/>
    </location>
</feature>